<organism evidence="3">
    <name type="scientific">Solanum chilense</name>
    <name type="common">Tomato</name>
    <name type="synonym">Lycopersicon chilense</name>
    <dbReference type="NCBI Taxonomy" id="4083"/>
    <lineage>
        <taxon>Eukaryota</taxon>
        <taxon>Viridiplantae</taxon>
        <taxon>Streptophyta</taxon>
        <taxon>Embryophyta</taxon>
        <taxon>Tracheophyta</taxon>
        <taxon>Spermatophyta</taxon>
        <taxon>Magnoliopsida</taxon>
        <taxon>eudicotyledons</taxon>
        <taxon>Gunneridae</taxon>
        <taxon>Pentapetalae</taxon>
        <taxon>asterids</taxon>
        <taxon>lamiids</taxon>
        <taxon>Solanales</taxon>
        <taxon>Solanaceae</taxon>
        <taxon>Solanoideae</taxon>
        <taxon>Solaneae</taxon>
        <taxon>Solanum</taxon>
        <taxon>Solanum subgen. Lycopersicon</taxon>
    </lineage>
</organism>
<protein>
    <recommendedName>
        <fullName evidence="2">Putative plant transposon protein domain-containing protein</fullName>
    </recommendedName>
</protein>
<dbReference type="InterPro" id="IPR046796">
    <property type="entry name" value="Transposase_32_dom"/>
</dbReference>
<proteinExistence type="predicted"/>
<dbReference type="AlphaFoldDB" id="A0A6N2C670"/>
<reference evidence="3" key="1">
    <citation type="submission" date="2019-05" db="EMBL/GenBank/DDBJ databases">
        <title>The de novo reference genome and transcriptome assemblies of the wild tomato species Solanum chilense.</title>
        <authorList>
            <person name="Stam R."/>
            <person name="Nosenko T."/>
            <person name="Hoerger A.C."/>
            <person name="Stephan W."/>
            <person name="Seidel M.A."/>
            <person name="Kuhn J.M.M."/>
            <person name="Haberer G."/>
            <person name="Tellier A."/>
        </authorList>
    </citation>
    <scope>NUCLEOTIDE SEQUENCE</scope>
    <source>
        <tissue evidence="3">Mature leaves</tissue>
    </source>
</reference>
<feature type="domain" description="Putative plant transposon protein" evidence="2">
    <location>
        <begin position="5"/>
        <end position="53"/>
    </location>
</feature>
<comment type="caution">
    <text evidence="3">The sequence shown here is derived from an EMBL/GenBank/DDBJ whole genome shotgun (WGS) entry which is preliminary data.</text>
</comment>
<feature type="compositionally biased region" description="Basic and acidic residues" evidence="1">
    <location>
        <begin position="162"/>
        <end position="179"/>
    </location>
</feature>
<dbReference type="Pfam" id="PF20167">
    <property type="entry name" value="Transposase_32"/>
    <property type="match status" value="1"/>
</dbReference>
<feature type="region of interest" description="Disordered" evidence="1">
    <location>
        <begin position="155"/>
        <end position="179"/>
    </location>
</feature>
<evidence type="ECO:0000256" key="1">
    <source>
        <dbReference type="SAM" id="MobiDB-lite"/>
    </source>
</evidence>
<sequence>MASSIAYLGCIVDGTQLNIGMIISQEMVMRAKHRQNSLLFSMLITELCRRAQMPRDEKRPSGTSNVAPSVTPSTSTSPLPPRFGISATQPPLTKVILLWMGHLAHSVDQGAARIKVIILSMILIALVDVVSPLNSTIDALAMRIRSKIPNVPDVSVMPSTTTRDDNRVEKVDDPKSKAETDVEKLNVDDEASLEGLIEVEEAMVDAVVQISLGDTPMADPTGPIAADMNPDIDSQA</sequence>
<gene>
    <name evidence="3" type="ORF">EJD97_020499</name>
</gene>
<dbReference type="EMBL" id="RXGB01000599">
    <property type="protein sequence ID" value="TMX02685.1"/>
    <property type="molecule type" value="Genomic_DNA"/>
</dbReference>
<evidence type="ECO:0000313" key="3">
    <source>
        <dbReference type="EMBL" id="TMX02685.1"/>
    </source>
</evidence>
<evidence type="ECO:0000259" key="2">
    <source>
        <dbReference type="Pfam" id="PF20167"/>
    </source>
</evidence>
<accession>A0A6N2C670</accession>
<feature type="region of interest" description="Disordered" evidence="1">
    <location>
        <begin position="54"/>
        <end position="84"/>
    </location>
</feature>
<name>A0A6N2C670_SOLCI</name>
<feature type="compositionally biased region" description="Low complexity" evidence="1">
    <location>
        <begin position="63"/>
        <end position="77"/>
    </location>
</feature>